<sequence>MSDFDTMDLEDRHGDSEINNNMELMGKIVQGRLMKAPVLANILMAAWKTRAPFQVDEWGSNVVHFRFEDAEDRCNVMQEGPWSVMSNLMVLLPLMDGMVISKLQFNTCPFWVQVHGLTVEKMRKANAESIGKWFGKLLALETSPNIMLLARSFLRARVEIDINNPLLMGFWMKGKEDFSRGRWISFKYENLPEYCYACRRVSHGQRSCKNISREEGEKSGYGPDLRTGRAKKGSILIEEIQREVMEEEGRANNLIQRRPKNIASGSGTHVDNNTSERMNQLGLVQDL</sequence>
<proteinExistence type="predicted"/>
<protein>
    <submittedName>
        <fullName evidence="1">Uncharacterized protein</fullName>
    </submittedName>
</protein>
<comment type="caution">
    <text evidence="1">The sequence shown here is derived from an EMBL/GenBank/DDBJ whole genome shotgun (WGS) entry which is preliminary data.</text>
</comment>
<accession>A0ACB7Y5S0</accession>
<organism evidence="1 2">
    <name type="scientific">Vaccinium darrowii</name>
    <dbReference type="NCBI Taxonomy" id="229202"/>
    <lineage>
        <taxon>Eukaryota</taxon>
        <taxon>Viridiplantae</taxon>
        <taxon>Streptophyta</taxon>
        <taxon>Embryophyta</taxon>
        <taxon>Tracheophyta</taxon>
        <taxon>Spermatophyta</taxon>
        <taxon>Magnoliopsida</taxon>
        <taxon>eudicotyledons</taxon>
        <taxon>Gunneridae</taxon>
        <taxon>Pentapetalae</taxon>
        <taxon>asterids</taxon>
        <taxon>Ericales</taxon>
        <taxon>Ericaceae</taxon>
        <taxon>Vaccinioideae</taxon>
        <taxon>Vaccinieae</taxon>
        <taxon>Vaccinium</taxon>
    </lineage>
</organism>
<keyword evidence="2" id="KW-1185">Reference proteome</keyword>
<gene>
    <name evidence="1" type="ORF">Vadar_001727</name>
</gene>
<dbReference type="EMBL" id="CM037157">
    <property type="protein sequence ID" value="KAH7848349.1"/>
    <property type="molecule type" value="Genomic_DNA"/>
</dbReference>
<evidence type="ECO:0000313" key="1">
    <source>
        <dbReference type="EMBL" id="KAH7848349.1"/>
    </source>
</evidence>
<name>A0ACB7Y5S0_9ERIC</name>
<reference evidence="1 2" key="1">
    <citation type="journal article" date="2021" name="Hortic Res">
        <title>High-quality reference genome and annotation aids understanding of berry development for evergreen blueberry (Vaccinium darrowii).</title>
        <authorList>
            <person name="Yu J."/>
            <person name="Hulse-Kemp A.M."/>
            <person name="Babiker E."/>
            <person name="Staton M."/>
        </authorList>
    </citation>
    <scope>NUCLEOTIDE SEQUENCE [LARGE SCALE GENOMIC DNA]</scope>
    <source>
        <strain evidence="2">cv. NJ 8807/NJ 8810</strain>
        <tissue evidence="1">Young leaf</tissue>
    </source>
</reference>
<dbReference type="Proteomes" id="UP000828048">
    <property type="component" value="Chromosome 7"/>
</dbReference>
<evidence type="ECO:0000313" key="2">
    <source>
        <dbReference type="Proteomes" id="UP000828048"/>
    </source>
</evidence>